<keyword evidence="3" id="KW-1133">Transmembrane helix</keyword>
<keyword evidence="3" id="KW-0812">Transmembrane</keyword>
<organism evidence="5 6">
    <name type="scientific">Funiculus sociatus GB2-A5</name>
    <dbReference type="NCBI Taxonomy" id="2933946"/>
    <lineage>
        <taxon>Bacteria</taxon>
        <taxon>Bacillati</taxon>
        <taxon>Cyanobacteriota</taxon>
        <taxon>Cyanophyceae</taxon>
        <taxon>Coleofasciculales</taxon>
        <taxon>Coleofasciculaceae</taxon>
        <taxon>Funiculus</taxon>
    </lineage>
</organism>
<proteinExistence type="predicted"/>
<evidence type="ECO:0000313" key="6">
    <source>
        <dbReference type="Proteomes" id="UP001442494"/>
    </source>
</evidence>
<dbReference type="InterPro" id="IPR050811">
    <property type="entry name" value="Phosphate_ABC_transporter"/>
</dbReference>
<feature type="region of interest" description="Disordered" evidence="2">
    <location>
        <begin position="39"/>
        <end position="72"/>
    </location>
</feature>
<dbReference type="RefSeq" id="WP_190424546.1">
    <property type="nucleotide sequence ID" value="NZ_JAMPKK010000057.1"/>
</dbReference>
<dbReference type="CDD" id="cd13566">
    <property type="entry name" value="PBP2_phosphate"/>
    <property type="match status" value="1"/>
</dbReference>
<accession>A0ABV0JU71</accession>
<gene>
    <name evidence="5" type="ORF">NDI37_21445</name>
</gene>
<dbReference type="InterPro" id="IPR024370">
    <property type="entry name" value="PBP_domain"/>
</dbReference>
<reference evidence="5 6" key="1">
    <citation type="submission" date="2022-04" db="EMBL/GenBank/DDBJ databases">
        <title>Positive selection, recombination, and allopatry shape intraspecific diversity of widespread and dominant cyanobacteria.</title>
        <authorList>
            <person name="Wei J."/>
            <person name="Shu W."/>
            <person name="Hu C."/>
        </authorList>
    </citation>
    <scope>NUCLEOTIDE SEQUENCE [LARGE SCALE GENOMIC DNA]</scope>
    <source>
        <strain evidence="5 6">GB2-A5</strain>
    </source>
</reference>
<evidence type="ECO:0000256" key="1">
    <source>
        <dbReference type="ARBA" id="ARBA00022729"/>
    </source>
</evidence>
<dbReference type="PANTHER" id="PTHR30570:SF1">
    <property type="entry name" value="PHOSPHATE-BINDING PROTEIN PSTS"/>
    <property type="match status" value="1"/>
</dbReference>
<protein>
    <submittedName>
        <fullName evidence="5">PstS family phosphate ABC transporter substrate-binding protein</fullName>
    </submittedName>
</protein>
<dbReference type="SUPFAM" id="SSF53850">
    <property type="entry name" value="Periplasmic binding protein-like II"/>
    <property type="match status" value="1"/>
</dbReference>
<feature type="transmembrane region" description="Helical" evidence="3">
    <location>
        <begin position="9"/>
        <end position="28"/>
    </location>
</feature>
<feature type="domain" description="PBP" evidence="4">
    <location>
        <begin position="84"/>
        <end position="346"/>
    </location>
</feature>
<keyword evidence="1" id="KW-0732">Signal</keyword>
<evidence type="ECO:0000259" key="4">
    <source>
        <dbReference type="Pfam" id="PF12849"/>
    </source>
</evidence>
<name>A0ABV0JU71_9CYAN</name>
<keyword evidence="3" id="KW-0472">Membrane</keyword>
<dbReference type="Pfam" id="PF12849">
    <property type="entry name" value="PBP_like_2"/>
    <property type="match status" value="1"/>
</dbReference>
<feature type="compositionally biased region" description="Polar residues" evidence="2">
    <location>
        <begin position="61"/>
        <end position="70"/>
    </location>
</feature>
<evidence type="ECO:0000256" key="3">
    <source>
        <dbReference type="SAM" id="Phobius"/>
    </source>
</evidence>
<dbReference type="Proteomes" id="UP001442494">
    <property type="component" value="Unassembled WGS sequence"/>
</dbReference>
<evidence type="ECO:0000256" key="2">
    <source>
        <dbReference type="SAM" id="MobiDB-lite"/>
    </source>
</evidence>
<dbReference type="Gene3D" id="3.40.190.10">
    <property type="entry name" value="Periplasmic binding protein-like II"/>
    <property type="match status" value="2"/>
</dbReference>
<dbReference type="EMBL" id="JAMPKK010000057">
    <property type="protein sequence ID" value="MEP0867018.1"/>
    <property type="molecule type" value="Genomic_DNA"/>
</dbReference>
<comment type="caution">
    <text evidence="5">The sequence shown here is derived from an EMBL/GenBank/DDBJ whole genome shotgun (WGS) entry which is preliminary data.</text>
</comment>
<keyword evidence="6" id="KW-1185">Reference proteome</keyword>
<dbReference type="PANTHER" id="PTHR30570">
    <property type="entry name" value="PERIPLASMIC PHOSPHATE BINDING COMPONENT OF PHOSPHATE ABC TRANSPORTER"/>
    <property type="match status" value="1"/>
</dbReference>
<evidence type="ECO:0000313" key="5">
    <source>
        <dbReference type="EMBL" id="MEP0867018.1"/>
    </source>
</evidence>
<sequence length="363" mass="38992">MSQKNETPVLILALLITAALLGGGFWWFTKRSAVDVGNLSKPTPSGSQPAPPDNSASSPPVNQTNQTAQSAGEGFAQVQNVPTGLFSYGGSTSFAPIRLSVDSAIQAARPEFKLRYVNPTSGSAGSGTGIKMLIDGKLDFAQSSRPILPQEYQQAQQRGFGLKEFAIAIDGLAVAVNPNLDIPGLTLDQLKSIYTGKITNWQEVGGPNMAIKPYTRPNEGGTVELFIEEVLGNEKFGTNVEFVPDTTTALRKLAANTGGIYFASAPEVVPQCSIKPLPLGSKAGEFVTPYQEPLVSPQECPPKRNQLNIAAFQNGQYPITRKLFVVVKQNGQREQQAGEAYSNFLQTQKGQELVSDMGFVRIR</sequence>